<dbReference type="Proteomes" id="UP000256503">
    <property type="component" value="Chromosome"/>
</dbReference>
<dbReference type="Pfam" id="PF13362">
    <property type="entry name" value="Toprim_3"/>
    <property type="match status" value="1"/>
</dbReference>
<proteinExistence type="predicted"/>
<feature type="region of interest" description="Disordered" evidence="1">
    <location>
        <begin position="1"/>
        <end position="24"/>
    </location>
</feature>
<gene>
    <name evidence="3" type="ORF">DVB73_19385</name>
</gene>
<reference evidence="3 4" key="1">
    <citation type="submission" date="2018-07" db="EMBL/GenBank/DDBJ databases">
        <title>Complete genome sequence of a Pseudomonas plecoglossicida strain pathogenic to the marine fish, Larimichthys crocea.</title>
        <authorList>
            <person name="Tao Z."/>
        </authorList>
    </citation>
    <scope>NUCLEOTIDE SEQUENCE [LARGE SCALE GENOMIC DNA]</scope>
    <source>
        <strain evidence="3 4">XSDHY-P</strain>
    </source>
</reference>
<dbReference type="InterPro" id="IPR034154">
    <property type="entry name" value="TOPRIM_DnaG/twinkle"/>
</dbReference>
<evidence type="ECO:0000256" key="1">
    <source>
        <dbReference type="SAM" id="MobiDB-lite"/>
    </source>
</evidence>
<organism evidence="3 4">
    <name type="scientific">Pseudomonas plecoglossicida</name>
    <dbReference type="NCBI Taxonomy" id="70775"/>
    <lineage>
        <taxon>Bacteria</taxon>
        <taxon>Pseudomonadati</taxon>
        <taxon>Pseudomonadota</taxon>
        <taxon>Gammaproteobacteria</taxon>
        <taxon>Pseudomonadales</taxon>
        <taxon>Pseudomonadaceae</taxon>
        <taxon>Pseudomonas</taxon>
    </lineage>
</organism>
<protein>
    <recommendedName>
        <fullName evidence="2">Toprim domain-containing protein</fullName>
    </recommendedName>
</protein>
<feature type="compositionally biased region" description="Basic residues" evidence="1">
    <location>
        <begin position="1"/>
        <end position="10"/>
    </location>
</feature>
<dbReference type="CDD" id="cd01029">
    <property type="entry name" value="TOPRIM_primases"/>
    <property type="match status" value="1"/>
</dbReference>
<sequence>MSQKQISKKQKGPEGTGLNSQHNSQQYLTTASDCRRAFCNTMQAVYGPLDWLPVPDGTIHRFHVHGDKPGTRCGWYVLYLDGIASGAFGSWKVGDTHIWSRRRPTDPLEAQLIAQHIEHAKRQREAEEHQRQQLTAEWAGRWWRDAKRADPAHPYLVAKGIRPHSLRQRGAYLLAPLYLDGHLVTLQQIAPDGSKRFLSGGRVKGCYSPIGVIADDQPLYVCEGFATGATIHEETGAAVACAMSADNLLAVGKYLRRRYPDAVLIFGGDDDRCKEVEGKPNMGKLAAITAAAELGCGLVLPQWPADAPQDLSDFNDLRQWRAKP</sequence>
<dbReference type="EMBL" id="CP031146">
    <property type="protein sequence ID" value="AXM97791.1"/>
    <property type="molecule type" value="Genomic_DNA"/>
</dbReference>
<name>A0AAD0R050_PSEDL</name>
<feature type="domain" description="Toprim" evidence="2">
    <location>
        <begin position="219"/>
        <end position="319"/>
    </location>
</feature>
<accession>A0AAD0R050</accession>
<evidence type="ECO:0000313" key="3">
    <source>
        <dbReference type="EMBL" id="AXM97791.1"/>
    </source>
</evidence>
<dbReference type="AlphaFoldDB" id="A0AAD0R050"/>
<dbReference type="InterPro" id="IPR006171">
    <property type="entry name" value="TOPRIM_dom"/>
</dbReference>
<evidence type="ECO:0000313" key="4">
    <source>
        <dbReference type="Proteomes" id="UP000256503"/>
    </source>
</evidence>
<evidence type="ECO:0000259" key="2">
    <source>
        <dbReference type="Pfam" id="PF13362"/>
    </source>
</evidence>